<protein>
    <submittedName>
        <fullName evidence="1">Uncharacterized protein</fullName>
    </submittedName>
</protein>
<name>A0AAV4SHC4_CAEEX</name>
<evidence type="ECO:0000313" key="1">
    <source>
        <dbReference type="EMBL" id="GIY31607.1"/>
    </source>
</evidence>
<reference evidence="1 2" key="1">
    <citation type="submission" date="2021-06" db="EMBL/GenBank/DDBJ databases">
        <title>Caerostris extrusa draft genome.</title>
        <authorList>
            <person name="Kono N."/>
            <person name="Arakawa K."/>
        </authorList>
    </citation>
    <scope>NUCLEOTIDE SEQUENCE [LARGE SCALE GENOMIC DNA]</scope>
</reference>
<organism evidence="1 2">
    <name type="scientific">Caerostris extrusa</name>
    <name type="common">Bark spider</name>
    <name type="synonym">Caerostris bankana</name>
    <dbReference type="NCBI Taxonomy" id="172846"/>
    <lineage>
        <taxon>Eukaryota</taxon>
        <taxon>Metazoa</taxon>
        <taxon>Ecdysozoa</taxon>
        <taxon>Arthropoda</taxon>
        <taxon>Chelicerata</taxon>
        <taxon>Arachnida</taxon>
        <taxon>Araneae</taxon>
        <taxon>Araneomorphae</taxon>
        <taxon>Entelegynae</taxon>
        <taxon>Araneoidea</taxon>
        <taxon>Araneidae</taxon>
        <taxon>Caerostris</taxon>
    </lineage>
</organism>
<evidence type="ECO:0000313" key="2">
    <source>
        <dbReference type="Proteomes" id="UP001054945"/>
    </source>
</evidence>
<dbReference type="EMBL" id="BPLR01009397">
    <property type="protein sequence ID" value="GIY31607.1"/>
    <property type="molecule type" value="Genomic_DNA"/>
</dbReference>
<dbReference type="Proteomes" id="UP001054945">
    <property type="component" value="Unassembled WGS sequence"/>
</dbReference>
<proteinExistence type="predicted"/>
<sequence length="70" mass="7810">MTLIGIKQVESYFKPQRLGSECDIYLSSRVKVKPGSNLPGKCPQFTKLSFYDRVEVVKEIEGKAIGSVCL</sequence>
<dbReference type="AlphaFoldDB" id="A0AAV4SHC4"/>
<comment type="caution">
    <text evidence="1">The sequence shown here is derived from an EMBL/GenBank/DDBJ whole genome shotgun (WGS) entry which is preliminary data.</text>
</comment>
<gene>
    <name evidence="1" type="ORF">CEXT_334301</name>
</gene>
<accession>A0AAV4SHC4</accession>
<keyword evidence="2" id="KW-1185">Reference proteome</keyword>